<evidence type="ECO:0000256" key="2">
    <source>
        <dbReference type="ARBA" id="ARBA00022679"/>
    </source>
</evidence>
<keyword evidence="3" id="KW-0547">Nucleotide-binding</keyword>
<dbReference type="GO" id="GO:0016301">
    <property type="term" value="F:kinase activity"/>
    <property type="evidence" value="ECO:0007669"/>
    <property type="project" value="UniProtKB-KW"/>
</dbReference>
<gene>
    <name evidence="10" type="ORF">FHR75_003979</name>
</gene>
<dbReference type="Gene3D" id="3.40.50.10840">
    <property type="entry name" value="Putative sugar-binding, N-terminal domain"/>
    <property type="match status" value="1"/>
</dbReference>
<dbReference type="InterPro" id="IPR031475">
    <property type="entry name" value="NBD_C"/>
</dbReference>
<reference evidence="10 11" key="2">
    <citation type="submission" date="2020-08" db="EMBL/GenBank/DDBJ databases">
        <authorList>
            <person name="Partida-Martinez L."/>
            <person name="Huntemann M."/>
            <person name="Clum A."/>
            <person name="Wang J."/>
            <person name="Palaniappan K."/>
            <person name="Ritter S."/>
            <person name="Chen I.-M."/>
            <person name="Stamatis D."/>
            <person name="Reddy T."/>
            <person name="O'Malley R."/>
            <person name="Daum C."/>
            <person name="Shapiro N."/>
            <person name="Ivanova N."/>
            <person name="Kyrpides N."/>
            <person name="Woyke T."/>
        </authorList>
    </citation>
    <scope>NUCLEOTIDE SEQUENCE [LARGE SCALE GENOMIC DNA]</scope>
    <source>
        <strain evidence="10 11">AS2.23</strain>
    </source>
</reference>
<dbReference type="InterPro" id="IPR042213">
    <property type="entry name" value="NBD_C_sf"/>
</dbReference>
<keyword evidence="6" id="KW-0119">Carbohydrate metabolism</keyword>
<sequence length="530" mass="53268">MTDSTSSPISNPTFNPLPSPLSSCGNAPVIGAIADDFTGATDVAVAFRRAGLRVAVHFGVPSAASAAVEAGVDAVVVALKSRTIEPTEAVEQSLQAARWLQDQGVRQLYFKYCSTFDSTVRGNIGPVADALLELTGAATTVVVPASPAHGRTQYLGNLFVGDVPLAESPMRHHPLTPMTDSNVQRLLQGQTTHPTALLTRSVVARGAAAVRQSLQAAAAAGTAYVVVDALDEQDLLTIGQACVDLPLLTGAAGLAGGLGAALAQRERAVSQRAAVTASPPVEGVLSADAPGADATGGDVPGRDVPGGGPAAVLAGSCSARTLEQLTALRTAAPGSSAHPAHFLDAVQTPDAAALAERALSWYEQQDPAGPAPLIYSSQPPEQLRAAQQALGVERASLILEEATGLIARGLAERGVRRLVVAGGETSGAVVTALSVSDGLIGVEAAPGVPWIRTARAGTGLGAPQGVDDGNGRHLWLLLKSGNFGDPQLLVRAADTASPASSGDTGSPTSSGDTGSPASSGDAAVETAVPA</sequence>
<feature type="region of interest" description="Disordered" evidence="7">
    <location>
        <begin position="493"/>
        <end position="530"/>
    </location>
</feature>
<evidence type="ECO:0000256" key="6">
    <source>
        <dbReference type="ARBA" id="ARBA00023277"/>
    </source>
</evidence>
<evidence type="ECO:0000259" key="9">
    <source>
        <dbReference type="Pfam" id="PF17042"/>
    </source>
</evidence>
<dbReference type="SUPFAM" id="SSF142764">
    <property type="entry name" value="YgbK-like"/>
    <property type="match status" value="1"/>
</dbReference>
<proteinExistence type="inferred from homology"/>
<dbReference type="InterPro" id="IPR037051">
    <property type="entry name" value="4-carb_acid_sugar_kinase_N_sf"/>
</dbReference>
<dbReference type="Pfam" id="PF17042">
    <property type="entry name" value="NBD_C"/>
    <property type="match status" value="1"/>
</dbReference>
<evidence type="ECO:0000256" key="5">
    <source>
        <dbReference type="ARBA" id="ARBA00022840"/>
    </source>
</evidence>
<accession>A0A7W4XZ15</accession>
<dbReference type="Gene3D" id="3.40.980.20">
    <property type="entry name" value="Four-carbon acid sugar kinase, nucleotide binding domain"/>
    <property type="match status" value="1"/>
</dbReference>
<feature type="domain" description="Four-carbon acid sugar kinase N-terminal" evidence="8">
    <location>
        <begin position="30"/>
        <end position="257"/>
    </location>
</feature>
<feature type="domain" description="Four-carbon acid sugar kinase nucleotide binding" evidence="9">
    <location>
        <begin position="311"/>
        <end position="489"/>
    </location>
</feature>
<dbReference type="Pfam" id="PF07005">
    <property type="entry name" value="SBD_N"/>
    <property type="match status" value="1"/>
</dbReference>
<evidence type="ECO:0000256" key="4">
    <source>
        <dbReference type="ARBA" id="ARBA00022777"/>
    </source>
</evidence>
<comment type="similarity">
    <text evidence="1">Belongs to the four-carbon acid sugar kinase family.</text>
</comment>
<dbReference type="GO" id="GO:0005524">
    <property type="term" value="F:ATP binding"/>
    <property type="evidence" value="ECO:0007669"/>
    <property type="project" value="UniProtKB-KW"/>
</dbReference>
<keyword evidence="2" id="KW-0808">Transferase</keyword>
<evidence type="ECO:0000256" key="7">
    <source>
        <dbReference type="SAM" id="MobiDB-lite"/>
    </source>
</evidence>
<comment type="caution">
    <text evidence="10">The sequence shown here is derived from an EMBL/GenBank/DDBJ whole genome shotgun (WGS) entry which is preliminary data.</text>
</comment>
<evidence type="ECO:0000313" key="11">
    <source>
        <dbReference type="Proteomes" id="UP000533269"/>
    </source>
</evidence>
<dbReference type="EMBL" id="JACHVY010000005">
    <property type="protein sequence ID" value="MBB2903137.1"/>
    <property type="molecule type" value="Genomic_DNA"/>
</dbReference>
<name>A0A7W4XZ15_KINRA</name>
<feature type="compositionally biased region" description="Low complexity" evidence="7">
    <location>
        <begin position="496"/>
        <end position="523"/>
    </location>
</feature>
<keyword evidence="5" id="KW-0067">ATP-binding</keyword>
<reference evidence="10 11" key="1">
    <citation type="submission" date="2020-08" db="EMBL/GenBank/DDBJ databases">
        <title>The Agave Microbiome: Exploring the role of microbial communities in plant adaptations to desert environments.</title>
        <authorList>
            <person name="Partida-Martinez L.P."/>
        </authorList>
    </citation>
    <scope>NUCLEOTIDE SEQUENCE [LARGE SCALE GENOMIC DNA]</scope>
    <source>
        <strain evidence="10 11">AS2.23</strain>
    </source>
</reference>
<protein>
    <submittedName>
        <fullName evidence="10">Uncharacterized protein YgbK (DUF1537 family)</fullName>
    </submittedName>
</protein>
<organism evidence="10 11">
    <name type="scientific">Kineococcus radiotolerans</name>
    <dbReference type="NCBI Taxonomy" id="131568"/>
    <lineage>
        <taxon>Bacteria</taxon>
        <taxon>Bacillati</taxon>
        <taxon>Actinomycetota</taxon>
        <taxon>Actinomycetes</taxon>
        <taxon>Kineosporiales</taxon>
        <taxon>Kineosporiaceae</taxon>
        <taxon>Kineococcus</taxon>
    </lineage>
</organism>
<keyword evidence="4" id="KW-0418">Kinase</keyword>
<evidence type="ECO:0000256" key="3">
    <source>
        <dbReference type="ARBA" id="ARBA00022741"/>
    </source>
</evidence>
<dbReference type="Proteomes" id="UP000533269">
    <property type="component" value="Unassembled WGS sequence"/>
</dbReference>
<dbReference type="InterPro" id="IPR010737">
    <property type="entry name" value="4-carb_acid_sugar_kinase_N"/>
</dbReference>
<evidence type="ECO:0000313" key="10">
    <source>
        <dbReference type="EMBL" id="MBB2903137.1"/>
    </source>
</evidence>
<evidence type="ECO:0000256" key="1">
    <source>
        <dbReference type="ARBA" id="ARBA00005715"/>
    </source>
</evidence>
<evidence type="ECO:0000259" key="8">
    <source>
        <dbReference type="Pfam" id="PF07005"/>
    </source>
</evidence>
<dbReference type="AlphaFoldDB" id="A0A7W4XZ15"/>